<keyword evidence="5" id="KW-0653">Protein transport</keyword>
<dbReference type="OrthoDB" id="10262892at2759"/>
<evidence type="ECO:0008006" key="12">
    <source>
        <dbReference type="Google" id="ProtNLM"/>
    </source>
</evidence>
<keyword evidence="4" id="KW-0999">Mitochondrion inner membrane</keyword>
<feature type="region of interest" description="Disordered" evidence="9">
    <location>
        <begin position="112"/>
        <end position="134"/>
    </location>
</feature>
<dbReference type="STRING" id="280699.M1V8E4"/>
<evidence type="ECO:0000256" key="1">
    <source>
        <dbReference type="ARBA" id="ARBA00004637"/>
    </source>
</evidence>
<evidence type="ECO:0000256" key="7">
    <source>
        <dbReference type="ARBA" id="ARBA00023128"/>
    </source>
</evidence>
<evidence type="ECO:0000256" key="8">
    <source>
        <dbReference type="ARBA" id="ARBA00023136"/>
    </source>
</evidence>
<dbReference type="InterPro" id="IPR005341">
    <property type="entry name" value="Tim16"/>
</dbReference>
<evidence type="ECO:0000256" key="6">
    <source>
        <dbReference type="ARBA" id="ARBA00023010"/>
    </source>
</evidence>
<dbReference type="PANTHER" id="PTHR12388">
    <property type="entry name" value="MITOCHONDRIA ASSOCIATED GRANULOCYTE MACROPHAGE CSF SIGNALING MOLECULE"/>
    <property type="match status" value="1"/>
</dbReference>
<keyword evidence="6" id="KW-0811">Translocation</keyword>
<keyword evidence="7" id="KW-0496">Mitochondrion</keyword>
<sequence>MASKIVAQLIIYGGQFLLRGLAEAYRQALANAQSTGAAQSAAANAVRRGRMTVEEAYRIVGATPGTSPEHIAERLRRLYTLNDPKNGGSLYLQAKVYTAQRTLEEALKRSFELPLEDKGDSAKHHTASQQGSER</sequence>
<dbReference type="Gene3D" id="1.10.287.110">
    <property type="entry name" value="DnaJ domain"/>
    <property type="match status" value="1"/>
</dbReference>
<dbReference type="KEGG" id="cme:CYME_CMK200C"/>
<dbReference type="eggNOG" id="KOG3442">
    <property type="taxonomic scope" value="Eukaryota"/>
</dbReference>
<keyword evidence="3" id="KW-0813">Transport</keyword>
<dbReference type="HOGENOM" id="CLU_101461_2_1_1"/>
<evidence type="ECO:0000313" key="10">
    <source>
        <dbReference type="EMBL" id="BAM80564.1"/>
    </source>
</evidence>
<reference evidence="10 11" key="2">
    <citation type="journal article" date="2007" name="BMC Biol.">
        <title>A 100%-complete sequence reveals unusually simple genomic features in the hot-spring red alga Cyanidioschyzon merolae.</title>
        <authorList>
            <person name="Nozaki H."/>
            <person name="Takano H."/>
            <person name="Misumi O."/>
            <person name="Terasawa K."/>
            <person name="Matsuzaki M."/>
            <person name="Maruyama S."/>
            <person name="Nishida K."/>
            <person name="Yagisawa F."/>
            <person name="Yoshida Y."/>
            <person name="Fujiwara T."/>
            <person name="Takio S."/>
            <person name="Tamura K."/>
            <person name="Chung S.J."/>
            <person name="Nakamura S."/>
            <person name="Kuroiwa H."/>
            <person name="Tanaka K."/>
            <person name="Sato N."/>
            <person name="Kuroiwa T."/>
        </authorList>
    </citation>
    <scope>NUCLEOTIDE SEQUENCE [LARGE SCALE GENOMIC DNA]</scope>
    <source>
        <strain evidence="10 11">10D</strain>
    </source>
</reference>
<evidence type="ECO:0000256" key="5">
    <source>
        <dbReference type="ARBA" id="ARBA00022927"/>
    </source>
</evidence>
<dbReference type="GeneID" id="16994328"/>
<dbReference type="PANTHER" id="PTHR12388:SF0">
    <property type="entry name" value="MITOCHONDRIAL IMPORT INNER MEMBRANE TRANSLOCASE SUBUNIT TIM16"/>
    <property type="match status" value="1"/>
</dbReference>
<reference evidence="10 11" key="1">
    <citation type="journal article" date="2004" name="Nature">
        <title>Genome sequence of the ultrasmall unicellular red alga Cyanidioschyzon merolae 10D.</title>
        <authorList>
            <person name="Matsuzaki M."/>
            <person name="Misumi O."/>
            <person name="Shin-i T."/>
            <person name="Maruyama S."/>
            <person name="Takahara M."/>
            <person name="Miyagishima S."/>
            <person name="Mori T."/>
            <person name="Nishida K."/>
            <person name="Yagisawa F."/>
            <person name="Nishida K."/>
            <person name="Yoshida Y."/>
            <person name="Nishimura Y."/>
            <person name="Nakao S."/>
            <person name="Kobayashi T."/>
            <person name="Momoyama Y."/>
            <person name="Higashiyama T."/>
            <person name="Minoda A."/>
            <person name="Sano M."/>
            <person name="Nomoto H."/>
            <person name="Oishi K."/>
            <person name="Hayashi H."/>
            <person name="Ohta F."/>
            <person name="Nishizaka S."/>
            <person name="Haga S."/>
            <person name="Miura S."/>
            <person name="Morishita T."/>
            <person name="Kabeya Y."/>
            <person name="Terasawa K."/>
            <person name="Suzuki Y."/>
            <person name="Ishii Y."/>
            <person name="Asakawa S."/>
            <person name="Takano H."/>
            <person name="Ohta N."/>
            <person name="Kuroiwa H."/>
            <person name="Tanaka K."/>
            <person name="Shimizu N."/>
            <person name="Sugano S."/>
            <person name="Sato N."/>
            <person name="Nozaki H."/>
            <person name="Ogasawara N."/>
            <person name="Kohara Y."/>
            <person name="Kuroiwa T."/>
        </authorList>
    </citation>
    <scope>NUCLEOTIDE SEQUENCE [LARGE SCALE GENOMIC DNA]</scope>
    <source>
        <strain evidence="10 11">10D</strain>
    </source>
</reference>
<dbReference type="OMA" id="AKYLIQI"/>
<dbReference type="Pfam" id="PF03656">
    <property type="entry name" value="Pam16"/>
    <property type="match status" value="1"/>
</dbReference>
<evidence type="ECO:0000256" key="2">
    <source>
        <dbReference type="ARBA" id="ARBA00008817"/>
    </source>
</evidence>
<evidence type="ECO:0000313" key="11">
    <source>
        <dbReference type="Proteomes" id="UP000007014"/>
    </source>
</evidence>
<protein>
    <recommendedName>
        <fullName evidence="12">Mitochondrial import inner membrane translocase subunit tim16</fullName>
    </recommendedName>
</protein>
<dbReference type="InterPro" id="IPR036869">
    <property type="entry name" value="J_dom_sf"/>
</dbReference>
<dbReference type="GO" id="GO:0005744">
    <property type="term" value="C:TIM23 mitochondrial import inner membrane translocase complex"/>
    <property type="evidence" value="ECO:0007669"/>
    <property type="project" value="InterPro"/>
</dbReference>
<feature type="compositionally biased region" description="Basic and acidic residues" evidence="9">
    <location>
        <begin position="112"/>
        <end position="123"/>
    </location>
</feature>
<proteinExistence type="inferred from homology"/>
<gene>
    <name evidence="10" type="ORF">CYME_CMK200C</name>
</gene>
<dbReference type="GO" id="GO:0030150">
    <property type="term" value="P:protein import into mitochondrial matrix"/>
    <property type="evidence" value="ECO:0007669"/>
    <property type="project" value="InterPro"/>
</dbReference>
<dbReference type="Proteomes" id="UP000007014">
    <property type="component" value="Chromosome 11"/>
</dbReference>
<organism evidence="10 11">
    <name type="scientific">Cyanidioschyzon merolae (strain NIES-3377 / 10D)</name>
    <name type="common">Unicellular red alga</name>
    <dbReference type="NCBI Taxonomy" id="280699"/>
    <lineage>
        <taxon>Eukaryota</taxon>
        <taxon>Rhodophyta</taxon>
        <taxon>Bangiophyceae</taxon>
        <taxon>Cyanidiales</taxon>
        <taxon>Cyanidiaceae</taxon>
        <taxon>Cyanidioschyzon</taxon>
    </lineage>
</organism>
<keyword evidence="8" id="KW-0472">Membrane</keyword>
<comment type="subcellular location">
    <subcellularLocation>
        <location evidence="1">Mitochondrion inner membrane</location>
        <topology evidence="1">Peripheral membrane protein</topology>
    </subcellularLocation>
</comment>
<dbReference type="AlphaFoldDB" id="M1V8E4"/>
<comment type="similarity">
    <text evidence="2">Belongs to the TIM16/PAM16 family.</text>
</comment>
<keyword evidence="11" id="KW-1185">Reference proteome</keyword>
<evidence type="ECO:0000256" key="3">
    <source>
        <dbReference type="ARBA" id="ARBA00022448"/>
    </source>
</evidence>
<dbReference type="Gramene" id="CMK200CT">
    <property type="protein sequence ID" value="CMK200CT"/>
    <property type="gene ID" value="CMK200C"/>
</dbReference>
<dbReference type="EMBL" id="AP006493">
    <property type="protein sequence ID" value="BAM80564.1"/>
    <property type="molecule type" value="Genomic_DNA"/>
</dbReference>
<dbReference type="RefSeq" id="XP_005536600.1">
    <property type="nucleotide sequence ID" value="XM_005536543.1"/>
</dbReference>
<evidence type="ECO:0000256" key="9">
    <source>
        <dbReference type="SAM" id="MobiDB-lite"/>
    </source>
</evidence>
<accession>M1V8E4</accession>
<evidence type="ECO:0000256" key="4">
    <source>
        <dbReference type="ARBA" id="ARBA00022792"/>
    </source>
</evidence>
<name>M1V8E4_CYAM1</name>